<name>A0A5J9WAI7_9POAL</name>
<keyword evidence="11" id="KW-1133">Transmembrane helix</keyword>
<dbReference type="SUPFAM" id="SSF56726">
    <property type="entry name" value="DNA topoisomerase IV, alpha subunit"/>
    <property type="match status" value="1"/>
</dbReference>
<keyword evidence="5" id="KW-0479">Metal-binding</keyword>
<keyword evidence="6" id="KW-0460">Magnesium</keyword>
<dbReference type="GO" id="GO:0051026">
    <property type="term" value="P:chiasma assembly"/>
    <property type="evidence" value="ECO:0007669"/>
    <property type="project" value="EnsemblPlants"/>
</dbReference>
<evidence type="ECO:0000256" key="2">
    <source>
        <dbReference type="ARBA" id="ARBA00001946"/>
    </source>
</evidence>
<comment type="caution">
    <text evidence="14">The sequence shown here is derived from an EMBL/GenBank/DDBJ whole genome shotgun (WGS) entry which is preliminary data.</text>
</comment>
<dbReference type="InterPro" id="IPR036078">
    <property type="entry name" value="Spo11/TopoVI_A_sf"/>
</dbReference>
<feature type="transmembrane region" description="Helical" evidence="11">
    <location>
        <begin position="236"/>
        <end position="255"/>
    </location>
</feature>
<dbReference type="GO" id="GO:0000706">
    <property type="term" value="P:meiotic DNA double-strand break processing"/>
    <property type="evidence" value="ECO:0007669"/>
    <property type="project" value="TreeGrafter"/>
</dbReference>
<dbReference type="GO" id="GO:0005524">
    <property type="term" value="F:ATP binding"/>
    <property type="evidence" value="ECO:0007669"/>
    <property type="project" value="InterPro"/>
</dbReference>
<dbReference type="GO" id="GO:0046872">
    <property type="term" value="F:metal ion binding"/>
    <property type="evidence" value="ECO:0007669"/>
    <property type="project" value="UniProtKB-KW"/>
</dbReference>
<evidence type="ECO:0000256" key="9">
    <source>
        <dbReference type="ARBA" id="ARBA00023235"/>
    </source>
</evidence>
<evidence type="ECO:0000313" key="14">
    <source>
        <dbReference type="EMBL" id="TVU44983.1"/>
    </source>
</evidence>
<evidence type="ECO:0000256" key="11">
    <source>
        <dbReference type="SAM" id="Phobius"/>
    </source>
</evidence>
<dbReference type="GO" id="GO:0000228">
    <property type="term" value="C:nuclear chromosome"/>
    <property type="evidence" value="ECO:0007669"/>
    <property type="project" value="TreeGrafter"/>
</dbReference>
<evidence type="ECO:0000256" key="3">
    <source>
        <dbReference type="ARBA" id="ARBA00006559"/>
    </source>
</evidence>
<keyword evidence="15" id="KW-1185">Reference proteome</keyword>
<dbReference type="InterPro" id="IPR002815">
    <property type="entry name" value="Spo11/TopoVI_A"/>
</dbReference>
<evidence type="ECO:0000256" key="8">
    <source>
        <dbReference type="ARBA" id="ARBA00023125"/>
    </source>
</evidence>
<dbReference type="GO" id="GO:0000724">
    <property type="term" value="P:double-strand break repair via homologous recombination"/>
    <property type="evidence" value="ECO:0007669"/>
    <property type="project" value="EnsemblPlants"/>
</dbReference>
<feature type="active site" description="O-(5'-phospho-DNA)-tyrosine intermediate" evidence="10">
    <location>
        <position position="204"/>
    </location>
</feature>
<dbReference type="InterPro" id="IPR013049">
    <property type="entry name" value="Spo11/TopoVI_A_N"/>
</dbReference>
<dbReference type="InterPro" id="IPR036388">
    <property type="entry name" value="WH-like_DNA-bd_sf"/>
</dbReference>
<dbReference type="Proteomes" id="UP000324897">
    <property type="component" value="Chromosome 5"/>
</dbReference>
<dbReference type="OrthoDB" id="5377392at2759"/>
<dbReference type="GO" id="GO:0003677">
    <property type="term" value="F:DNA binding"/>
    <property type="evidence" value="ECO:0007669"/>
    <property type="project" value="UniProtKB-UniRule"/>
</dbReference>
<dbReference type="EMBL" id="RWGY01000004">
    <property type="protein sequence ID" value="TVU44983.1"/>
    <property type="molecule type" value="Genomic_DNA"/>
</dbReference>
<comment type="catalytic activity">
    <reaction evidence="1 10">
        <text>ATP-dependent breakage, passage and rejoining of double-stranded DNA.</text>
        <dbReference type="EC" id="5.6.2.2"/>
    </reaction>
</comment>
<dbReference type="PRINTS" id="PR01550">
    <property type="entry name" value="TOP6AFAMILY"/>
</dbReference>
<evidence type="ECO:0000259" key="12">
    <source>
        <dbReference type="Pfam" id="PF04406"/>
    </source>
</evidence>
<keyword evidence="11" id="KW-0472">Membrane</keyword>
<feature type="domain" description="Spo11/DNA topoisomerase VI subunit A N-terminal" evidence="12">
    <location>
        <begin position="176"/>
        <end position="236"/>
    </location>
</feature>
<comment type="cofactor">
    <cofactor evidence="2">
        <name>Mg(2+)</name>
        <dbReference type="ChEBI" id="CHEBI:18420"/>
    </cofactor>
</comment>
<dbReference type="Gramene" id="TVU44983">
    <property type="protein sequence ID" value="TVU44983"/>
    <property type="gene ID" value="EJB05_04449"/>
</dbReference>
<gene>
    <name evidence="14" type="ORF">EJB05_04449</name>
</gene>
<keyword evidence="9 10" id="KW-0413">Isomerase</keyword>
<evidence type="ECO:0000256" key="4">
    <source>
        <dbReference type="ARBA" id="ARBA00012895"/>
    </source>
</evidence>
<organism evidence="14 15">
    <name type="scientific">Eragrostis curvula</name>
    <name type="common">weeping love grass</name>
    <dbReference type="NCBI Taxonomy" id="38414"/>
    <lineage>
        <taxon>Eukaryota</taxon>
        <taxon>Viridiplantae</taxon>
        <taxon>Streptophyta</taxon>
        <taxon>Embryophyta</taxon>
        <taxon>Tracheophyta</taxon>
        <taxon>Spermatophyta</taxon>
        <taxon>Magnoliopsida</taxon>
        <taxon>Liliopsida</taxon>
        <taxon>Poales</taxon>
        <taxon>Poaceae</taxon>
        <taxon>PACMAD clade</taxon>
        <taxon>Chloridoideae</taxon>
        <taxon>Eragrostideae</taxon>
        <taxon>Eragrostidinae</taxon>
        <taxon>Eragrostis</taxon>
    </lineage>
</organism>
<dbReference type="Pfam" id="PF04406">
    <property type="entry name" value="TP6A_N"/>
    <property type="match status" value="1"/>
</dbReference>
<dbReference type="GO" id="GO:0003918">
    <property type="term" value="F:DNA topoisomerase type II (double strand cut, ATP-hydrolyzing) activity"/>
    <property type="evidence" value="ECO:0007669"/>
    <property type="project" value="UniProtKB-UniRule"/>
</dbReference>
<dbReference type="Gene3D" id="1.10.10.10">
    <property type="entry name" value="Winged helix-like DNA-binding domain superfamily/Winged helix DNA-binding domain"/>
    <property type="match status" value="1"/>
</dbReference>
<feature type="domain" description="Topoisomerase 6 subunit A/Spo11 TOPRIM" evidence="13">
    <location>
        <begin position="292"/>
        <end position="394"/>
    </location>
</feature>
<dbReference type="InterPro" id="IPR034136">
    <property type="entry name" value="TOPRIM_Topo6A/Spo11"/>
</dbReference>
<evidence type="ECO:0000256" key="1">
    <source>
        <dbReference type="ARBA" id="ARBA00000185"/>
    </source>
</evidence>
<feature type="transmembrane region" description="Helical" evidence="11">
    <location>
        <begin position="385"/>
        <end position="406"/>
    </location>
</feature>
<accession>A0A5J9WAI7</accession>
<dbReference type="Pfam" id="PF21180">
    <property type="entry name" value="TOP6A-Spo11_Toprim"/>
    <property type="match status" value="2"/>
</dbReference>
<reference evidence="14 15" key="1">
    <citation type="journal article" date="2019" name="Sci. Rep.">
        <title>A high-quality genome of Eragrostis curvula grass provides insights into Poaceae evolution and supports new strategies to enhance forage quality.</title>
        <authorList>
            <person name="Carballo J."/>
            <person name="Santos B.A.C.M."/>
            <person name="Zappacosta D."/>
            <person name="Garbus I."/>
            <person name="Selva J.P."/>
            <person name="Gallo C.A."/>
            <person name="Diaz A."/>
            <person name="Albertini E."/>
            <person name="Caccamo M."/>
            <person name="Echenique V."/>
        </authorList>
    </citation>
    <scope>NUCLEOTIDE SEQUENCE [LARGE SCALE GENOMIC DNA]</scope>
    <source>
        <strain evidence="15">cv. Victoria</strain>
        <tissue evidence="14">Leaf</tissue>
    </source>
</reference>
<dbReference type="PROSITE" id="PS52041">
    <property type="entry name" value="TOPO_IIB"/>
    <property type="match status" value="1"/>
</dbReference>
<keyword evidence="7 10" id="KW-0799">Topoisomerase</keyword>
<dbReference type="CDD" id="cd00223">
    <property type="entry name" value="TOPRIM_TopoIIB_SPO"/>
    <property type="match status" value="1"/>
</dbReference>
<feature type="domain" description="Topoisomerase 6 subunit A/Spo11 TOPRIM" evidence="13">
    <location>
        <begin position="408"/>
        <end position="504"/>
    </location>
</feature>
<evidence type="ECO:0000259" key="13">
    <source>
        <dbReference type="Pfam" id="PF21180"/>
    </source>
</evidence>
<feature type="non-terminal residue" evidence="14">
    <location>
        <position position="1"/>
    </location>
</feature>
<dbReference type="PANTHER" id="PTHR10848:SF3">
    <property type="entry name" value="MEIOTIC RECOMBINATION PROTEIN SPO11-1"/>
    <property type="match status" value="1"/>
</dbReference>
<dbReference type="AlphaFoldDB" id="A0A5J9WAI7"/>
<protein>
    <recommendedName>
        <fullName evidence="4">DNA topoisomerase (ATP-hydrolyzing)</fullName>
        <ecNumber evidence="4">5.6.2.2</ecNumber>
    </recommendedName>
</protein>
<dbReference type="PANTHER" id="PTHR10848">
    <property type="entry name" value="MEIOTIC RECOMBINATION PROTEIN SPO11"/>
    <property type="match status" value="1"/>
</dbReference>
<evidence type="ECO:0000313" key="15">
    <source>
        <dbReference type="Proteomes" id="UP000324897"/>
    </source>
</evidence>
<dbReference type="GO" id="GO:0042138">
    <property type="term" value="P:meiotic DNA double-strand break formation"/>
    <property type="evidence" value="ECO:0007669"/>
    <property type="project" value="EnsemblPlants"/>
</dbReference>
<evidence type="ECO:0000256" key="10">
    <source>
        <dbReference type="PROSITE-ProRule" id="PRU01385"/>
    </source>
</evidence>
<keyword evidence="11" id="KW-0812">Transmembrane</keyword>
<dbReference type="Gene3D" id="3.40.1360.10">
    <property type="match status" value="1"/>
</dbReference>
<proteinExistence type="inferred from homology"/>
<sequence length="510" mass="57748">MAGREKRRQAAALDSDEKRLRRRQEEAAILLRKIRGSICFPLSSIARLSKPSLSTVTAGAKTCGGRRRRARALGRRGGGRRALPVCGAPPLPELLLRRRRCRHCVPAPMVLFPPPPHKISFLPLQISPPISTNCFRSSPCAPHVRGGVCDCSACSYDAPVGTDVLSLLHKDCHTSRLSVLLRVLLVVQQLLQQNKHCSKRDIYYMYPSFFGEQATVDRAINDICILFKCSRHNLNVVANCNLAPLAVCSLVMGWIRFMEGEKKVYCITNVNAVFSIPVDIEAIKDMVCVAEYILVVEKETVFQRLANDKFCEKNRCVVITVRKRLPRYSNKKACSLFLRYLVEQLHLPVYCLVDSDPYGFDILATYKFGSLICSYHTFLHHLPSIAGLGLFAFELIFCYLCVLALFEKLAYDANLLRVPNIRWLGVFTSDLEEYCLPDCCRLHLSPEDRRKAEGILTRCYLNKEAPEWRSELEAMLQKGVKFEIEALSACSISFLSEEYIPQKIKQGRHL</sequence>
<evidence type="ECO:0000256" key="5">
    <source>
        <dbReference type="ARBA" id="ARBA00022723"/>
    </source>
</evidence>
<comment type="similarity">
    <text evidence="3 10">Belongs to the TOP6A family.</text>
</comment>
<dbReference type="EC" id="5.6.2.2" evidence="4"/>
<keyword evidence="8 10" id="KW-0238">DNA-binding</keyword>
<evidence type="ECO:0000256" key="6">
    <source>
        <dbReference type="ARBA" id="ARBA00022842"/>
    </source>
</evidence>
<evidence type="ECO:0000256" key="7">
    <source>
        <dbReference type="ARBA" id="ARBA00023029"/>
    </source>
</evidence>